<dbReference type="Proteomes" id="UP001371305">
    <property type="component" value="Unassembled WGS sequence"/>
</dbReference>
<evidence type="ECO:0000256" key="1">
    <source>
        <dbReference type="SAM" id="Phobius"/>
    </source>
</evidence>
<organism evidence="2 3">
    <name type="scientific">Luteolibacter soli</name>
    <dbReference type="NCBI Taxonomy" id="3135280"/>
    <lineage>
        <taxon>Bacteria</taxon>
        <taxon>Pseudomonadati</taxon>
        <taxon>Verrucomicrobiota</taxon>
        <taxon>Verrucomicrobiia</taxon>
        <taxon>Verrucomicrobiales</taxon>
        <taxon>Verrucomicrobiaceae</taxon>
        <taxon>Luteolibacter</taxon>
    </lineage>
</organism>
<sequence length="152" mass="17215">MAEMEVEAGGGANHVMTRRPVYRRVSFWLGLFVACFLGWGWWDSYRRCPGFAWERGGKAVIVLRMDGVTGVTRGPSDAMKIRRGSLSSMVMTARAALSWEKLWKDAGSGAGVRFVRIPDGVVFAGWLVVWGGWMGWRWWRERKAECRVISDP</sequence>
<comment type="caution">
    <text evidence="2">The sequence shown here is derived from an EMBL/GenBank/DDBJ whole genome shotgun (WGS) entry which is preliminary data.</text>
</comment>
<feature type="transmembrane region" description="Helical" evidence="1">
    <location>
        <begin position="25"/>
        <end position="42"/>
    </location>
</feature>
<keyword evidence="1" id="KW-1133">Transmembrane helix</keyword>
<evidence type="ECO:0000313" key="2">
    <source>
        <dbReference type="EMBL" id="MEK7951601.1"/>
    </source>
</evidence>
<reference evidence="2 3" key="1">
    <citation type="submission" date="2024-04" db="EMBL/GenBank/DDBJ databases">
        <title>Luteolibacter sp. isolated from soil.</title>
        <authorList>
            <person name="An J."/>
        </authorList>
    </citation>
    <scope>NUCLEOTIDE SEQUENCE [LARGE SCALE GENOMIC DNA]</scope>
    <source>
        <strain evidence="2 3">Y139</strain>
    </source>
</reference>
<evidence type="ECO:0000313" key="3">
    <source>
        <dbReference type="Proteomes" id="UP001371305"/>
    </source>
</evidence>
<protein>
    <submittedName>
        <fullName evidence="2">Uncharacterized protein</fullName>
    </submittedName>
</protein>
<keyword evidence="1" id="KW-0812">Transmembrane</keyword>
<proteinExistence type="predicted"/>
<name>A0ABU9AWS9_9BACT</name>
<keyword evidence="1" id="KW-0472">Membrane</keyword>
<accession>A0ABU9AWS9</accession>
<dbReference type="EMBL" id="JBBUKT010000005">
    <property type="protein sequence ID" value="MEK7951601.1"/>
    <property type="molecule type" value="Genomic_DNA"/>
</dbReference>
<gene>
    <name evidence="2" type="ORF">WKV53_13880</name>
</gene>
<keyword evidence="3" id="KW-1185">Reference proteome</keyword>
<feature type="transmembrane region" description="Helical" evidence="1">
    <location>
        <begin position="121"/>
        <end position="139"/>
    </location>
</feature>